<proteinExistence type="predicted"/>
<evidence type="ECO:0000313" key="1">
    <source>
        <dbReference type="EMBL" id="WUP53132.1"/>
    </source>
</evidence>
<dbReference type="RefSeq" id="WP_328853847.1">
    <property type="nucleotide sequence ID" value="NZ_CP108084.1"/>
</dbReference>
<reference evidence="1" key="1">
    <citation type="submission" date="2022-10" db="EMBL/GenBank/DDBJ databases">
        <title>The complete genomes of actinobacterial strains from the NBC collection.</title>
        <authorList>
            <person name="Joergensen T.S."/>
            <person name="Alvarez Arevalo M."/>
            <person name="Sterndorff E.B."/>
            <person name="Faurdal D."/>
            <person name="Vuksanovic O."/>
            <person name="Mourched A.-S."/>
            <person name="Charusanti P."/>
            <person name="Shaw S."/>
            <person name="Blin K."/>
            <person name="Weber T."/>
        </authorList>
    </citation>
    <scope>NUCLEOTIDE SEQUENCE</scope>
    <source>
        <strain evidence="1">NBC_00256</strain>
    </source>
</reference>
<accession>A0ABZ1SGP4</accession>
<protein>
    <submittedName>
        <fullName evidence="1">Uncharacterized protein</fullName>
    </submittedName>
</protein>
<sequence>MGHQYAVVRSVLAQTGPEFADLATQFLMCLRELQAERDCTVAVVGSH</sequence>
<organism evidence="1 2">
    <name type="scientific">Micromonospora globbae</name>
    <dbReference type="NCBI Taxonomy" id="1894969"/>
    <lineage>
        <taxon>Bacteria</taxon>
        <taxon>Bacillati</taxon>
        <taxon>Actinomycetota</taxon>
        <taxon>Actinomycetes</taxon>
        <taxon>Micromonosporales</taxon>
        <taxon>Micromonosporaceae</taxon>
        <taxon>Micromonospora</taxon>
    </lineage>
</organism>
<evidence type="ECO:0000313" key="2">
    <source>
        <dbReference type="Proteomes" id="UP001432190"/>
    </source>
</evidence>
<dbReference type="EMBL" id="CP108084">
    <property type="protein sequence ID" value="WUP53132.1"/>
    <property type="molecule type" value="Genomic_DNA"/>
</dbReference>
<gene>
    <name evidence="1" type="ORF">OG994_24235</name>
</gene>
<dbReference type="Proteomes" id="UP001432190">
    <property type="component" value="Chromosome"/>
</dbReference>
<name>A0ABZ1SGP4_9ACTN</name>
<keyword evidence="2" id="KW-1185">Reference proteome</keyword>